<dbReference type="GO" id="GO:0005694">
    <property type="term" value="C:chromosome"/>
    <property type="evidence" value="ECO:0007669"/>
    <property type="project" value="UniProtKB-SubCell"/>
</dbReference>
<evidence type="ECO:0000256" key="3">
    <source>
        <dbReference type="ARBA" id="ARBA00007960"/>
    </source>
</evidence>
<proteinExistence type="inferred from homology"/>
<dbReference type="PANTHER" id="PTHR15607">
    <property type="entry name" value="SYNAPTONEMAL COMPLEX PROTEIN-RELATED"/>
    <property type="match status" value="1"/>
</dbReference>
<dbReference type="InterPro" id="IPR016024">
    <property type="entry name" value="ARM-type_fold"/>
</dbReference>
<comment type="caution">
    <text evidence="9">The sequence shown here is derived from an EMBL/GenBank/DDBJ whole genome shotgun (WGS) entry which is preliminary data.</text>
</comment>
<keyword evidence="4" id="KW-0158">Chromosome</keyword>
<feature type="region of interest" description="Disordered" evidence="6">
    <location>
        <begin position="1216"/>
        <end position="1258"/>
    </location>
</feature>
<dbReference type="Proteomes" id="UP000230750">
    <property type="component" value="Unassembled WGS sequence"/>
</dbReference>
<feature type="region of interest" description="Disordered" evidence="6">
    <location>
        <begin position="1319"/>
        <end position="1382"/>
    </location>
</feature>
<dbReference type="InterPro" id="IPR040560">
    <property type="entry name" value="SYCP2_SLD"/>
</dbReference>
<dbReference type="Pfam" id="PF18584">
    <property type="entry name" value="SYCP2_SLD"/>
    <property type="match status" value="1"/>
</dbReference>
<dbReference type="InterPro" id="IPR041322">
    <property type="entry name" value="SYCP2_ARLD"/>
</dbReference>
<sequence length="1702" mass="191623">MEDTLKAYVEDKGTFEDIEHCLHNLKERCETKSQCSPALMEALSTTVKQELKEHHHHNVSTILACIQHLATDCSENKGIVVLLENGLLELIVFVYEDVIKHIHGDTTCQSTAHHCLIQLLETVNDIADFGSSTKANVALLLVEKLMVFIVNVKQNFAAKMESLRTLNLLLEGCPAKYLRALQNDGTIVKILNLMAESLPKTGDFEMQVACTETLIRVIKKSDRADFGRKCFTDDAVFESFLKIQDACFEVDCRMFLNTLNEKLGNERLVFSIPCDKVYLGTYLAKRPQGDKLTEFWVDFNQLSRTITIYVAEEEDANEQESCMWETITISDDVVNKCDVKRVGDFQHVEISLSVPASQILPCSKSDAKRILIIFTIDHDLQCPLTSCFQPDKIHSQVRKKSSECTIKVLFKRMGDGRGIATESFYGGKSTAPKGKSKTENSKSLTIPVKRTKISAPLNSMNSPLGSRSNCTQGKKPSSSTTKKKNPDVNQPKTPQHPAPTKRVKTPLNVTVSDKASSGSDTDKGQTKGSPDPKLCLPPVAVNKKDYPAPKRLDDKSGGEDAAEGGTKDDGTPQLKSDGDVQGDAVVHCGDEIMGEDRGEPTCVTQANEELHGKGKTSSSVATATNHTEATSCEGLRKSSIPRDDLTASGNDTIVQKPDKVQKLSTTQVIPESQGSQVVINETQEDTADICENKSINQNRFDSQASESANNQPKKNRLTRSRPTRGRKRRSPRLEALENLNALSPRRKRRSQRGKFQLYSEESRLLEDPDEGMIVPSTYPSQDSMEDFVPDDYRAAPKYDERRKSASPDLSDILEKVTESTSSEPEEKRRAKQRPRRSRKRKGDTGSESSTHIRRESSQPVLPALSPSIESGDPYLFSDLRESSDKKVKSAERVKKQKKKRITKPNLNVPDRNAFLRKKSFMSFPSKFLTSTKAAKSVYGRAANGEDPGGVREEEAARMQAGGDGRDTRKTEKSLSKISPRDDKDVDVSFASREMMLLPEIEVMRDVPHFEDDFHDDELHRVVSSLNQFMVGASKEMAGKQVSLEKAGRGETMLYTRDKRGNHVLMESGLQETQDEVGEPTEGAVEEQLFGRMLSSMETRYREGERETTSEKSSSVHGGTIEELEEELQALGKELQVSRKRRMSGLREQDKTVSESEKLKGKALSKEDCDRYGSEIEDGEEEDEGSSDLNLEFEDDTRRETSVRSFSRLCQNILHQSGDAGIAKNRSKRRLPKVDYTDQDTSYSDDGNDVHPSFEETSLEPLDIQLDDDDEDCLSFQSQRRSSCMSDRQSEKSWLVEKSKVRVSTYSKVERRRWTKERHNEGVFKSTKKISHKKDKRKRPADELATEISATGLQHDMDFTPDLSCASKSSKRSRSVKPKESKVVIVSPLSHTADLTSAENDTNEEDNLLEYDMDDAESALFSGPGKMSHLTQSTLRHKYKHLIEDIRQDEAEDEEDDSHPEESLDDANLGPNPPLIRRSMNPRRLFEEEIKQRRHAVLGKQTTTDDFLEEEDEYDEDASFIPSSSSTTSSSWLHSTGSLPIPDMMAIVGEKLQKQMTEKKTQAKLMTDAALKTTQNYLSKLWVGQNRRRSTALHEFRESLFKEIVGLDMDMEKRVKASEKLQATARKMKSFNDTKYLKVIRSLHENYVQKLQELDRYLGHTLMETIPAILDQELSSLRRKIVNDMRVQELDQMKKALNSYLCM</sequence>
<evidence type="ECO:0000256" key="1">
    <source>
        <dbReference type="ARBA" id="ARBA00004123"/>
    </source>
</evidence>
<feature type="compositionally biased region" description="Basic and acidic residues" evidence="6">
    <location>
        <begin position="1098"/>
        <end position="1109"/>
    </location>
</feature>
<evidence type="ECO:0008006" key="11">
    <source>
        <dbReference type="Google" id="ProtNLM"/>
    </source>
</evidence>
<name>A0A2G8KLQ5_STIJA</name>
<feature type="compositionally biased region" description="Basic and acidic residues" evidence="6">
    <location>
        <begin position="1144"/>
        <end position="1173"/>
    </location>
</feature>
<feature type="compositionally biased region" description="Basic and acidic residues" evidence="6">
    <location>
        <begin position="963"/>
        <end position="985"/>
    </location>
</feature>
<feature type="region of interest" description="Disordered" evidence="6">
    <location>
        <begin position="934"/>
        <end position="985"/>
    </location>
</feature>
<comment type="subcellular location">
    <subcellularLocation>
        <location evidence="2">Chromosome</location>
    </subcellularLocation>
    <subcellularLocation>
        <location evidence="1">Nucleus</location>
    </subcellularLocation>
</comment>
<feature type="domain" description="Synaptonemal complex protein 2 armadillo-repeat-like" evidence="7">
    <location>
        <begin position="11"/>
        <end position="174"/>
    </location>
</feature>
<feature type="compositionally biased region" description="Basic and acidic residues" evidence="6">
    <location>
        <begin position="542"/>
        <end position="558"/>
    </location>
</feature>
<feature type="region of interest" description="Disordered" evidence="6">
    <location>
        <begin position="608"/>
        <end position="652"/>
    </location>
</feature>
<feature type="compositionally biased region" description="Low complexity" evidence="6">
    <location>
        <begin position="1518"/>
        <end position="1533"/>
    </location>
</feature>
<organism evidence="9 10">
    <name type="scientific">Stichopus japonicus</name>
    <name type="common">Sea cucumber</name>
    <dbReference type="NCBI Taxonomy" id="307972"/>
    <lineage>
        <taxon>Eukaryota</taxon>
        <taxon>Metazoa</taxon>
        <taxon>Echinodermata</taxon>
        <taxon>Eleutherozoa</taxon>
        <taxon>Echinozoa</taxon>
        <taxon>Holothuroidea</taxon>
        <taxon>Aspidochirotacea</taxon>
        <taxon>Aspidochirotida</taxon>
        <taxon>Stichopodidae</taxon>
        <taxon>Apostichopus</taxon>
    </lineage>
</organism>
<feature type="compositionally biased region" description="Polar residues" evidence="6">
    <location>
        <begin position="615"/>
        <end position="630"/>
    </location>
</feature>
<evidence type="ECO:0000256" key="6">
    <source>
        <dbReference type="SAM" id="MobiDB-lite"/>
    </source>
</evidence>
<feature type="region of interest" description="Disordered" evidence="6">
    <location>
        <begin position="421"/>
        <end position="581"/>
    </location>
</feature>
<feature type="compositionally biased region" description="Polar residues" evidence="6">
    <location>
        <begin position="507"/>
        <end position="519"/>
    </location>
</feature>
<reference evidence="9 10" key="1">
    <citation type="journal article" date="2017" name="PLoS Biol.">
        <title>The sea cucumber genome provides insights into morphological evolution and visceral regeneration.</title>
        <authorList>
            <person name="Zhang X."/>
            <person name="Sun L."/>
            <person name="Yuan J."/>
            <person name="Sun Y."/>
            <person name="Gao Y."/>
            <person name="Zhang L."/>
            <person name="Li S."/>
            <person name="Dai H."/>
            <person name="Hamel J.F."/>
            <person name="Liu C."/>
            <person name="Yu Y."/>
            <person name="Liu S."/>
            <person name="Lin W."/>
            <person name="Guo K."/>
            <person name="Jin S."/>
            <person name="Xu P."/>
            <person name="Storey K.B."/>
            <person name="Huan P."/>
            <person name="Zhang T."/>
            <person name="Zhou Y."/>
            <person name="Zhang J."/>
            <person name="Lin C."/>
            <person name="Li X."/>
            <person name="Xing L."/>
            <person name="Huo D."/>
            <person name="Sun M."/>
            <person name="Wang L."/>
            <person name="Mercier A."/>
            <person name="Li F."/>
            <person name="Yang H."/>
            <person name="Xiang J."/>
        </authorList>
    </citation>
    <scope>NUCLEOTIDE SEQUENCE [LARGE SCALE GENOMIC DNA]</scope>
    <source>
        <strain evidence="9">Shaxun</strain>
        <tissue evidence="9">Muscle</tissue>
    </source>
</reference>
<feature type="compositionally biased region" description="Basic and acidic residues" evidence="6">
    <location>
        <begin position="878"/>
        <end position="893"/>
    </location>
</feature>
<feature type="compositionally biased region" description="Basic residues" evidence="6">
    <location>
        <begin position="829"/>
        <end position="841"/>
    </location>
</feature>
<evidence type="ECO:0000313" key="9">
    <source>
        <dbReference type="EMBL" id="PIK48941.1"/>
    </source>
</evidence>
<accession>A0A2G8KLQ5</accession>
<dbReference type="PANTHER" id="PTHR15607:SF18">
    <property type="entry name" value="SYNAPTONEMAL COMPLEX PROTEIN 2-LIKE ISOFORM X1"/>
    <property type="match status" value="1"/>
</dbReference>
<evidence type="ECO:0000259" key="8">
    <source>
        <dbReference type="Pfam" id="PF18584"/>
    </source>
</evidence>
<feature type="compositionally biased region" description="Basic and acidic residues" evidence="6">
    <location>
        <begin position="634"/>
        <end position="645"/>
    </location>
</feature>
<evidence type="ECO:0000256" key="4">
    <source>
        <dbReference type="ARBA" id="ARBA00022454"/>
    </source>
</evidence>
<feature type="compositionally biased region" description="Basic residues" evidence="6">
    <location>
        <begin position="713"/>
        <end position="730"/>
    </location>
</feature>
<dbReference type="Pfam" id="PF18581">
    <property type="entry name" value="SYCP2_ARLD"/>
    <property type="match status" value="1"/>
</dbReference>
<feature type="compositionally biased region" description="Polar residues" evidence="6">
    <location>
        <begin position="456"/>
        <end position="472"/>
    </location>
</feature>
<keyword evidence="10" id="KW-1185">Reference proteome</keyword>
<feature type="domain" description="Synaptonemal complex protein 2 Spt16M-like" evidence="8">
    <location>
        <begin position="269"/>
        <end position="381"/>
    </location>
</feature>
<feature type="region of interest" description="Disordered" evidence="6">
    <location>
        <begin position="665"/>
        <end position="910"/>
    </location>
</feature>
<gene>
    <name evidence="9" type="ORF">BSL78_14186</name>
</gene>
<feature type="region of interest" description="Disordered" evidence="6">
    <location>
        <begin position="1500"/>
        <end position="1533"/>
    </location>
</feature>
<feature type="compositionally biased region" description="Basic residues" evidence="6">
    <location>
        <begin position="1325"/>
        <end position="1338"/>
    </location>
</feature>
<comment type="similarity">
    <text evidence="3">Belongs to the SYCP2 family.</text>
</comment>
<feature type="compositionally biased region" description="Polar residues" evidence="6">
    <location>
        <begin position="665"/>
        <end position="681"/>
    </location>
</feature>
<feature type="compositionally biased region" description="Polar residues" evidence="6">
    <location>
        <begin position="693"/>
        <end position="712"/>
    </location>
</feature>
<dbReference type="OrthoDB" id="10256849at2759"/>
<feature type="compositionally biased region" description="Acidic residues" evidence="6">
    <location>
        <begin position="1449"/>
        <end position="1464"/>
    </location>
</feature>
<evidence type="ECO:0000313" key="10">
    <source>
        <dbReference type="Proteomes" id="UP000230750"/>
    </source>
</evidence>
<dbReference type="STRING" id="307972.A0A2G8KLQ5"/>
<protein>
    <recommendedName>
        <fullName evidence="11">Synaptonemal complex protein 2-like</fullName>
    </recommendedName>
</protein>
<feature type="region of interest" description="Disordered" evidence="6">
    <location>
        <begin position="1090"/>
        <end position="1202"/>
    </location>
</feature>
<evidence type="ECO:0000256" key="2">
    <source>
        <dbReference type="ARBA" id="ARBA00004286"/>
    </source>
</evidence>
<feature type="compositionally biased region" description="Acidic residues" evidence="6">
    <location>
        <begin position="1174"/>
        <end position="1194"/>
    </location>
</feature>
<dbReference type="SUPFAM" id="SSF48371">
    <property type="entry name" value="ARM repeat"/>
    <property type="match status" value="1"/>
</dbReference>
<feature type="compositionally biased region" description="Basic and acidic residues" evidence="6">
    <location>
        <begin position="790"/>
        <end position="805"/>
    </location>
</feature>
<evidence type="ECO:0000259" key="7">
    <source>
        <dbReference type="Pfam" id="PF18581"/>
    </source>
</evidence>
<dbReference type="GO" id="GO:0005634">
    <property type="term" value="C:nucleus"/>
    <property type="evidence" value="ECO:0007669"/>
    <property type="project" value="UniProtKB-SubCell"/>
</dbReference>
<dbReference type="InterPro" id="IPR024835">
    <property type="entry name" value="SYCP2-like"/>
</dbReference>
<dbReference type="EMBL" id="MRZV01000491">
    <property type="protein sequence ID" value="PIK48941.1"/>
    <property type="molecule type" value="Genomic_DNA"/>
</dbReference>
<evidence type="ECO:0000256" key="5">
    <source>
        <dbReference type="ARBA" id="ARBA00023242"/>
    </source>
</evidence>
<feature type="compositionally biased region" description="Acidic residues" evidence="6">
    <location>
        <begin position="1505"/>
        <end position="1517"/>
    </location>
</feature>
<keyword evidence="5" id="KW-0539">Nucleus</keyword>
<feature type="region of interest" description="Disordered" evidence="6">
    <location>
        <begin position="1448"/>
        <end position="1480"/>
    </location>
</feature>